<sequence>MARFRCLNPPKNPVTEKQAKAVFLRAKAEEVEEKTKHEKAVSITRAMTINNLQLGFPHVCQALVGFSSVRMQAFEATTLRTHEED</sequence>
<keyword evidence="2" id="KW-1185">Reference proteome</keyword>
<comment type="caution">
    <text evidence="1">The sequence shown here is derived from an EMBL/GenBank/DDBJ whole genome shotgun (WGS) entry which is preliminary data.</text>
</comment>
<evidence type="ECO:0000313" key="1">
    <source>
        <dbReference type="EMBL" id="KAF5738113.1"/>
    </source>
</evidence>
<reference evidence="1 2" key="1">
    <citation type="journal article" date="2020" name="Nat. Commun.">
        <title>Genome of Tripterygium wilfordii and identification of cytochrome P450 involved in triptolide biosynthesis.</title>
        <authorList>
            <person name="Tu L."/>
            <person name="Su P."/>
            <person name="Zhang Z."/>
            <person name="Gao L."/>
            <person name="Wang J."/>
            <person name="Hu T."/>
            <person name="Zhou J."/>
            <person name="Zhang Y."/>
            <person name="Zhao Y."/>
            <person name="Liu Y."/>
            <person name="Song Y."/>
            <person name="Tong Y."/>
            <person name="Lu Y."/>
            <person name="Yang J."/>
            <person name="Xu C."/>
            <person name="Jia M."/>
            <person name="Peters R.J."/>
            <person name="Huang L."/>
            <person name="Gao W."/>
        </authorList>
    </citation>
    <scope>NUCLEOTIDE SEQUENCE [LARGE SCALE GENOMIC DNA]</scope>
    <source>
        <strain evidence="2">cv. XIE 37</strain>
        <tissue evidence="1">Leaf</tissue>
    </source>
</reference>
<accession>A0A7J7CVM3</accession>
<gene>
    <name evidence="1" type="ORF">HS088_TW13G01008</name>
</gene>
<dbReference type="AlphaFoldDB" id="A0A7J7CVM3"/>
<evidence type="ECO:0000313" key="2">
    <source>
        <dbReference type="Proteomes" id="UP000593562"/>
    </source>
</evidence>
<organism evidence="1 2">
    <name type="scientific">Tripterygium wilfordii</name>
    <name type="common">Thunder God vine</name>
    <dbReference type="NCBI Taxonomy" id="458696"/>
    <lineage>
        <taxon>Eukaryota</taxon>
        <taxon>Viridiplantae</taxon>
        <taxon>Streptophyta</taxon>
        <taxon>Embryophyta</taxon>
        <taxon>Tracheophyta</taxon>
        <taxon>Spermatophyta</taxon>
        <taxon>Magnoliopsida</taxon>
        <taxon>eudicotyledons</taxon>
        <taxon>Gunneridae</taxon>
        <taxon>Pentapetalae</taxon>
        <taxon>rosids</taxon>
        <taxon>fabids</taxon>
        <taxon>Celastrales</taxon>
        <taxon>Celastraceae</taxon>
        <taxon>Tripterygium</taxon>
    </lineage>
</organism>
<dbReference type="InParanoid" id="A0A7J7CVM3"/>
<dbReference type="EMBL" id="JAAARO010000013">
    <property type="protein sequence ID" value="KAF5738113.1"/>
    <property type="molecule type" value="Genomic_DNA"/>
</dbReference>
<name>A0A7J7CVM3_TRIWF</name>
<dbReference type="Proteomes" id="UP000593562">
    <property type="component" value="Unassembled WGS sequence"/>
</dbReference>
<protein>
    <submittedName>
        <fullName evidence="1">Uncharacterized protein</fullName>
    </submittedName>
</protein>
<proteinExistence type="predicted"/>